<dbReference type="AlphaFoldDB" id="N0BMT5"/>
<dbReference type="Proteomes" id="UP000013307">
    <property type="component" value="Chromosome"/>
</dbReference>
<name>N0BMT5_9EURY</name>
<keyword evidence="2" id="KW-1185">Reference proteome</keyword>
<gene>
    <name evidence="1" type="ORF">Asulf_01594</name>
</gene>
<evidence type="ECO:0000313" key="2">
    <source>
        <dbReference type="Proteomes" id="UP000013307"/>
    </source>
</evidence>
<dbReference type="KEGG" id="ast:Asulf_01594"/>
<reference evidence="1 2" key="1">
    <citation type="journal article" date="2013" name="Genome Announc.">
        <title>Complete Genome Sequence of the Thermophilic and Facultatively Chemolithoautotrophic Sulfate Reducer Archaeoglobus sulfaticallidus Strain PM70-1T.</title>
        <authorList>
            <person name="Stokke R."/>
            <person name="Hocking W.P."/>
            <person name="Steinsbu B.O."/>
            <person name="Steen I.H."/>
        </authorList>
    </citation>
    <scope>NUCLEOTIDE SEQUENCE [LARGE SCALE GENOMIC DNA]</scope>
    <source>
        <strain evidence="1">PM70-1</strain>
    </source>
</reference>
<organism evidence="1 2">
    <name type="scientific">Archaeoglobus sulfaticallidus PM70-1</name>
    <dbReference type="NCBI Taxonomy" id="387631"/>
    <lineage>
        <taxon>Archaea</taxon>
        <taxon>Methanobacteriati</taxon>
        <taxon>Methanobacteriota</taxon>
        <taxon>Archaeoglobi</taxon>
        <taxon>Archaeoglobales</taxon>
        <taxon>Archaeoglobaceae</taxon>
        <taxon>Archaeoglobus</taxon>
    </lineage>
</organism>
<evidence type="ECO:0000313" key="1">
    <source>
        <dbReference type="EMBL" id="AGK61570.1"/>
    </source>
</evidence>
<proteinExistence type="predicted"/>
<dbReference type="HOGENOM" id="CLU_2802001_0_0_2"/>
<accession>N0BMT5</accession>
<protein>
    <submittedName>
        <fullName evidence="1">Uncharacterized protein</fullName>
    </submittedName>
</protein>
<dbReference type="EMBL" id="CP005290">
    <property type="protein sequence ID" value="AGK61570.1"/>
    <property type="molecule type" value="Genomic_DNA"/>
</dbReference>
<sequence>MKKYMGGNNLNIEKYVGGNDLTIEDLLDVAMCGSQASKAIAIVLLDEIFEGKVIEFLRKIVEGEIRC</sequence>